<evidence type="ECO:0008006" key="5">
    <source>
        <dbReference type="Google" id="ProtNLM"/>
    </source>
</evidence>
<gene>
    <name evidence="3" type="ORF">MTO99_00460</name>
</gene>
<dbReference type="Proteomes" id="UP000832097">
    <property type="component" value="Chromosome"/>
</dbReference>
<keyword evidence="1" id="KW-0472">Membrane</keyword>
<sequence>MIRRILATIAVAAAALFAAPAAAQASEGGTGYVGQGTNLTLTVGQVGTMTFTGLPPSTPSTATAPDAVTLAVLKAATASRPTDASGTVSYQVSSNTPGTYTVTVTAGQYVATGTLTVVPADTAGKTTGTAATGFDLPVLWIWIAVGAIVLGAALVLVLTTVRRSRKAEAE</sequence>
<accession>A0ABY4BZG8</accession>
<reference evidence="3 4" key="1">
    <citation type="submission" date="2022-03" db="EMBL/GenBank/DDBJ databases">
        <title>Mucilaginibacter sp. isolated from the gut of Protaetia brevitarsis seulensis larvae.</title>
        <authorList>
            <person name="Won M."/>
            <person name="Kim S.-J."/>
            <person name="Kwon S.-W."/>
        </authorList>
    </citation>
    <scope>NUCLEOTIDE SEQUENCE [LARGE SCALE GENOMIC DNA]</scope>
    <source>
        <strain evidence="3 4">CFWR-12</strain>
    </source>
</reference>
<dbReference type="EMBL" id="CP094528">
    <property type="protein sequence ID" value="UOE44304.1"/>
    <property type="molecule type" value="Genomic_DNA"/>
</dbReference>
<feature type="chain" id="PRO_5047272307" description="Sortase" evidence="2">
    <location>
        <begin position="26"/>
        <end position="170"/>
    </location>
</feature>
<organism evidence="3 4">
    <name type="scientific">Agromyces larvae</name>
    <dbReference type="NCBI Taxonomy" id="2929802"/>
    <lineage>
        <taxon>Bacteria</taxon>
        <taxon>Bacillati</taxon>
        <taxon>Actinomycetota</taxon>
        <taxon>Actinomycetes</taxon>
        <taxon>Micrococcales</taxon>
        <taxon>Microbacteriaceae</taxon>
        <taxon>Agromyces</taxon>
    </lineage>
</organism>
<feature type="transmembrane region" description="Helical" evidence="1">
    <location>
        <begin position="139"/>
        <end position="161"/>
    </location>
</feature>
<evidence type="ECO:0000313" key="4">
    <source>
        <dbReference type="Proteomes" id="UP000832097"/>
    </source>
</evidence>
<dbReference type="RefSeq" id="WP_243555999.1">
    <property type="nucleotide sequence ID" value="NZ_CP094528.1"/>
</dbReference>
<keyword evidence="2" id="KW-0732">Signal</keyword>
<evidence type="ECO:0000256" key="1">
    <source>
        <dbReference type="SAM" id="Phobius"/>
    </source>
</evidence>
<protein>
    <recommendedName>
        <fullName evidence="5">Sortase</fullName>
    </recommendedName>
</protein>
<keyword evidence="1" id="KW-0812">Transmembrane</keyword>
<name>A0ABY4BZG8_9MICO</name>
<evidence type="ECO:0000313" key="3">
    <source>
        <dbReference type="EMBL" id="UOE44304.1"/>
    </source>
</evidence>
<feature type="signal peptide" evidence="2">
    <location>
        <begin position="1"/>
        <end position="25"/>
    </location>
</feature>
<evidence type="ECO:0000256" key="2">
    <source>
        <dbReference type="SAM" id="SignalP"/>
    </source>
</evidence>
<keyword evidence="4" id="KW-1185">Reference proteome</keyword>
<proteinExistence type="predicted"/>
<keyword evidence="1" id="KW-1133">Transmembrane helix</keyword>